<dbReference type="PANTHER" id="PTHR43308">
    <property type="entry name" value="OUTER MEMBRANE PROTEIN ALPHA-RELATED"/>
    <property type="match status" value="1"/>
</dbReference>
<accession>A0A1G5K647</accession>
<dbReference type="PROSITE" id="PS51272">
    <property type="entry name" value="SLH"/>
    <property type="match status" value="3"/>
</dbReference>
<dbReference type="AlphaFoldDB" id="A0A1G5K647"/>
<evidence type="ECO:0000259" key="2">
    <source>
        <dbReference type="PROSITE" id="PS51272"/>
    </source>
</evidence>
<evidence type="ECO:0000256" key="1">
    <source>
        <dbReference type="ARBA" id="ARBA00022729"/>
    </source>
</evidence>
<gene>
    <name evidence="3" type="ORF">SAMN05720606_11397</name>
</gene>
<dbReference type="Proteomes" id="UP000198538">
    <property type="component" value="Unassembled WGS sequence"/>
</dbReference>
<keyword evidence="4" id="KW-1185">Reference proteome</keyword>
<dbReference type="Gene3D" id="2.60.40.1220">
    <property type="match status" value="1"/>
</dbReference>
<organism evidence="3 4">
    <name type="scientific">Paenibacillus polysaccharolyticus</name>
    <dbReference type="NCBI Taxonomy" id="582692"/>
    <lineage>
        <taxon>Bacteria</taxon>
        <taxon>Bacillati</taxon>
        <taxon>Bacillota</taxon>
        <taxon>Bacilli</taxon>
        <taxon>Bacillales</taxon>
        <taxon>Paenibacillaceae</taxon>
        <taxon>Paenibacillus</taxon>
    </lineage>
</organism>
<reference evidence="4" key="1">
    <citation type="submission" date="2016-10" db="EMBL/GenBank/DDBJ databases">
        <authorList>
            <person name="Varghese N."/>
            <person name="Submissions S."/>
        </authorList>
    </citation>
    <scope>NUCLEOTIDE SEQUENCE [LARGE SCALE GENOMIC DNA]</scope>
    <source>
        <strain evidence="4">BL9</strain>
    </source>
</reference>
<name>A0A1G5K647_9BACL</name>
<evidence type="ECO:0000313" key="4">
    <source>
        <dbReference type="Proteomes" id="UP000198538"/>
    </source>
</evidence>
<dbReference type="Pfam" id="PF00395">
    <property type="entry name" value="SLH"/>
    <property type="match status" value="2"/>
</dbReference>
<dbReference type="InterPro" id="IPR032812">
    <property type="entry name" value="SbsA_Ig"/>
</dbReference>
<dbReference type="InterPro" id="IPR028059">
    <property type="entry name" value="SWM_rpt"/>
</dbReference>
<dbReference type="STRING" id="582692.SAMN05720606_11397"/>
<dbReference type="InterPro" id="IPR014755">
    <property type="entry name" value="Cu-Rt/internalin_Ig-like"/>
</dbReference>
<dbReference type="InterPro" id="IPR051465">
    <property type="entry name" value="Cell_Envelope_Struct_Comp"/>
</dbReference>
<dbReference type="NCBIfam" id="TIGR02059">
    <property type="entry name" value="swm_rep_I"/>
    <property type="match status" value="4"/>
</dbReference>
<feature type="domain" description="SLH" evidence="2">
    <location>
        <begin position="1180"/>
        <end position="1239"/>
    </location>
</feature>
<evidence type="ECO:0000313" key="3">
    <source>
        <dbReference type="EMBL" id="SCY95934.1"/>
    </source>
</evidence>
<dbReference type="InterPro" id="IPR011801">
    <property type="entry name" value="Swm_rep_I_cyn"/>
</dbReference>
<feature type="domain" description="SLH" evidence="2">
    <location>
        <begin position="1112"/>
        <end position="1175"/>
    </location>
</feature>
<protein>
    <submittedName>
        <fullName evidence="3">Repeat-containing protein</fullName>
    </submittedName>
</protein>
<dbReference type="InterPro" id="IPR001119">
    <property type="entry name" value="SLH_dom"/>
</dbReference>
<proteinExistence type="predicted"/>
<dbReference type="Pfam" id="PF13753">
    <property type="entry name" value="SWM_repeat"/>
    <property type="match status" value="4"/>
</dbReference>
<dbReference type="RefSeq" id="WP_090922921.1">
    <property type="nucleotide sequence ID" value="NZ_FMVM01000013.1"/>
</dbReference>
<keyword evidence="1" id="KW-0732">Signal</keyword>
<dbReference type="Pfam" id="PF13205">
    <property type="entry name" value="Big_5"/>
    <property type="match status" value="2"/>
</dbReference>
<feature type="domain" description="SLH" evidence="2">
    <location>
        <begin position="1052"/>
        <end position="1111"/>
    </location>
</feature>
<dbReference type="EMBL" id="FMVM01000013">
    <property type="protein sequence ID" value="SCY95934.1"/>
    <property type="molecule type" value="Genomic_DNA"/>
</dbReference>
<sequence>MFVKNWARKGWITLLIVMLMTQGLLGGWIGGNTAYAADDLAAKGISATLPLLNATQADGTQPLKIEFTNPVRKVANTQELIIIRRLSDNSVVRSINVGDPTVSITPDNVAVDPDLGKVVTITPSPALPGGSFYVSIGNRSFVYADGQTFFEGLDKEWTFHVATASPAKLLNRTPQTASTGVSPSANLTLTFDQAMSRGTGKLQIYQGNELFEEVDANSSQISFNSSQTIVTIDPVRNWANNSTVYIAIPEGFFRDALGNDTAAIQRIDWGFSVISDPSAITVASLSPANGATGIALTTELNVTFTQELDTNYSAQAILRSSNGGTVNATTIINSSNNRQLRIIPQSSLTSNTTYTVDIPGNVFRDRSGNLFTGLTGTTSWTFRTLSVDTTPPVLKTAKMYSNTIIRLTYDEWLSTFDLLPSSFAVTVNGDNRSVSTAYVSGDSVYVVLDTGVAVGQVVKVAYTVPTTTSRRVQDLSLNSAVSFSARDVENGLDSIMSKPREGVAYTNSIVLYYPETVYINSSDAYKQFSVTADGKTIGVSSISTNTSSQITLNLSSSISNGEVVRVSYQPGDQPVKDSRGQPLAGFSGFYVRNSNDSKPPVFQKAEVNANKLWMYYNEPLSRLNKPMNNQYSVLADGKAIFVNNVDIDDDLVTLTLTTPVTSTQVVTLSYVPGTSRLTDMANNQAALLDLVPVTQTFGNGTILSGILQGDTVQINFRNTLKSEAVLTPSQFKVQSGNEIIPVSSASVNGSVVTVKLSKAAQTGQVATVTYTPDGVQLRDALNTEVAAFGPLTLQEKTATTTPTDNTSLGLPAWLTERNANNSGFAQSMLILSTDAATAKMASSRYNRTIQQYTLDENKLEQAFNYASNSFKLNQPIIFEVPTTSEAAYVGIPFHKLSQLAGKYRAGTIGVKYKDNVWMVPLADLKFVTMGQSAGITTAPGTATLYVQMEPVPRLSAGAMDFMLSRSNAQSLGEATETYVTLFNGNTGKSVEQNIKSEYLTKVPGNTSTLLTTLTAIDPNSQSLSYIPTAYRTSSTGIVARGLLDGNRVIAPITHLVSFPKASDWSREALTELASKWIITSDNLDKYNTKTNITRAEFAELVARGLGLKPDASATSFTDLGRKPETNGYIGAAVKAKIIQGVGNGKFQPNSPVTREQMAIMLVKAMDFVGQPPALQEKAEDTLKVFKDKAKIKAKDSVAKAVQTGIIQGHLDETFKPTGKATREQAAVMLKRMLDRIGYL</sequence>